<dbReference type="PANTHER" id="PTHR36834:SF1">
    <property type="entry name" value="INTEGRAL MEMBRANE PROTEIN"/>
    <property type="match status" value="1"/>
</dbReference>
<feature type="transmembrane region" description="Helical" evidence="1">
    <location>
        <begin position="164"/>
        <end position="181"/>
    </location>
</feature>
<feature type="transmembrane region" description="Helical" evidence="1">
    <location>
        <begin position="206"/>
        <end position="234"/>
    </location>
</feature>
<dbReference type="EMBL" id="BAAAVT010000002">
    <property type="protein sequence ID" value="GAA3052155.1"/>
    <property type="molecule type" value="Genomic_DNA"/>
</dbReference>
<proteinExistence type="predicted"/>
<evidence type="ECO:0000259" key="2">
    <source>
        <dbReference type="Pfam" id="PF04892"/>
    </source>
</evidence>
<dbReference type="InterPro" id="IPR053150">
    <property type="entry name" value="Teicoplanin_resist-assoc"/>
</dbReference>
<protein>
    <recommendedName>
        <fullName evidence="2">VanZ-like domain-containing protein</fullName>
    </recommendedName>
</protein>
<evidence type="ECO:0000313" key="4">
    <source>
        <dbReference type="Proteomes" id="UP001500236"/>
    </source>
</evidence>
<evidence type="ECO:0000313" key="3">
    <source>
        <dbReference type="EMBL" id="GAA3052155.1"/>
    </source>
</evidence>
<dbReference type="InterPro" id="IPR006976">
    <property type="entry name" value="VanZ-like"/>
</dbReference>
<keyword evidence="1" id="KW-0812">Transmembrane</keyword>
<dbReference type="Proteomes" id="UP001500236">
    <property type="component" value="Unassembled WGS sequence"/>
</dbReference>
<accession>A0ABP6LQJ4</accession>
<feature type="transmembrane region" description="Helical" evidence="1">
    <location>
        <begin position="100"/>
        <end position="122"/>
    </location>
</feature>
<feature type="transmembrane region" description="Helical" evidence="1">
    <location>
        <begin position="42"/>
        <end position="61"/>
    </location>
</feature>
<dbReference type="Pfam" id="PF04892">
    <property type="entry name" value="VanZ"/>
    <property type="match status" value="1"/>
</dbReference>
<feature type="transmembrane region" description="Helical" evidence="1">
    <location>
        <begin position="246"/>
        <end position="265"/>
    </location>
</feature>
<evidence type="ECO:0000256" key="1">
    <source>
        <dbReference type="SAM" id="Phobius"/>
    </source>
</evidence>
<feature type="transmembrane region" description="Helical" evidence="1">
    <location>
        <begin position="6"/>
        <end position="30"/>
    </location>
</feature>
<feature type="transmembrane region" description="Helical" evidence="1">
    <location>
        <begin position="129"/>
        <end position="152"/>
    </location>
</feature>
<keyword evidence="1" id="KW-1133">Transmembrane helix</keyword>
<gene>
    <name evidence="3" type="ORF">GCM10010529_02740</name>
</gene>
<sequence length="372" mass="39533">MEQQVILGALAIGVGFAAAVALFVPFVVVSYRVRGRLSATRLFVWFAALVYFWAIWSYTLLPLPSPETITCAGTNLDPLRFVDDVRGALGPPRATLTDPAVLQLALNVLLFVPLGFFIRLLGNRGIPTAAVVGLCVSAVIETTQLTGVWGLYPCAYRVFDVDDLLMNTLGAVCGSVIAVLIPRERRGIRAHVEAVMPREVTRGRRLLAMLCDGLGVLFAAAVTIALRAGLLYVLDDREAALGETPTTLGMLSACAVWLLLILGTGRSVGDVAVQLRYTGSDLHEPLARALRATAGAVGFGLLMVMPSPGTAAASTFVLVSIIVTLTTEHGRGLPGVASRQDVADARVRANGARAVPSIRRLGETLIRPQSPR</sequence>
<reference evidence="4" key="1">
    <citation type="journal article" date="2019" name="Int. J. Syst. Evol. Microbiol.">
        <title>The Global Catalogue of Microorganisms (GCM) 10K type strain sequencing project: providing services to taxonomists for standard genome sequencing and annotation.</title>
        <authorList>
            <consortium name="The Broad Institute Genomics Platform"/>
            <consortium name="The Broad Institute Genome Sequencing Center for Infectious Disease"/>
            <person name="Wu L."/>
            <person name="Ma J."/>
        </authorList>
    </citation>
    <scope>NUCLEOTIDE SEQUENCE [LARGE SCALE GENOMIC DNA]</scope>
    <source>
        <strain evidence="4">JCM 14309</strain>
    </source>
</reference>
<name>A0ABP6LQJ4_9MICC</name>
<keyword evidence="1" id="KW-0472">Membrane</keyword>
<feature type="domain" description="VanZ-like" evidence="2">
    <location>
        <begin position="49"/>
        <end position="181"/>
    </location>
</feature>
<dbReference type="RefSeq" id="WP_344682765.1">
    <property type="nucleotide sequence ID" value="NZ_BAAAVT010000002.1"/>
</dbReference>
<keyword evidence="4" id="KW-1185">Reference proteome</keyword>
<comment type="caution">
    <text evidence="3">The sequence shown here is derived from an EMBL/GenBank/DDBJ whole genome shotgun (WGS) entry which is preliminary data.</text>
</comment>
<organism evidence="3 4">
    <name type="scientific">Nesterenkonia aethiopica</name>
    <dbReference type="NCBI Taxonomy" id="269144"/>
    <lineage>
        <taxon>Bacteria</taxon>
        <taxon>Bacillati</taxon>
        <taxon>Actinomycetota</taxon>
        <taxon>Actinomycetes</taxon>
        <taxon>Micrococcales</taxon>
        <taxon>Micrococcaceae</taxon>
        <taxon>Nesterenkonia</taxon>
    </lineage>
</organism>
<dbReference type="PANTHER" id="PTHR36834">
    <property type="entry name" value="MEMBRANE PROTEIN-RELATED"/>
    <property type="match status" value="1"/>
</dbReference>